<dbReference type="EMBL" id="GBRH01223797">
    <property type="protein sequence ID" value="JAD74098.1"/>
    <property type="molecule type" value="Transcribed_RNA"/>
</dbReference>
<name>A0A0A9CI51_ARUDO</name>
<reference evidence="1" key="2">
    <citation type="journal article" date="2015" name="Data Brief">
        <title>Shoot transcriptome of the giant reed, Arundo donax.</title>
        <authorList>
            <person name="Barrero R.A."/>
            <person name="Guerrero F.D."/>
            <person name="Moolhuijzen P."/>
            <person name="Goolsby J.A."/>
            <person name="Tidwell J."/>
            <person name="Bellgard S.E."/>
            <person name="Bellgard M.I."/>
        </authorList>
    </citation>
    <scope>NUCLEOTIDE SEQUENCE</scope>
    <source>
        <tissue evidence="1">Shoot tissue taken approximately 20 cm above the soil surface</tissue>
    </source>
</reference>
<accession>A0A0A9CI51</accession>
<proteinExistence type="predicted"/>
<protein>
    <submittedName>
        <fullName evidence="1">Uncharacterized protein</fullName>
    </submittedName>
</protein>
<evidence type="ECO:0000313" key="1">
    <source>
        <dbReference type="EMBL" id="JAD74098.1"/>
    </source>
</evidence>
<sequence length="46" mass="5058">MQLEEQGPPLLFAVPEANALEWSEDLLEARTLRLELSCIGDATICA</sequence>
<organism evidence="1">
    <name type="scientific">Arundo donax</name>
    <name type="common">Giant reed</name>
    <name type="synonym">Donax arundinaceus</name>
    <dbReference type="NCBI Taxonomy" id="35708"/>
    <lineage>
        <taxon>Eukaryota</taxon>
        <taxon>Viridiplantae</taxon>
        <taxon>Streptophyta</taxon>
        <taxon>Embryophyta</taxon>
        <taxon>Tracheophyta</taxon>
        <taxon>Spermatophyta</taxon>
        <taxon>Magnoliopsida</taxon>
        <taxon>Liliopsida</taxon>
        <taxon>Poales</taxon>
        <taxon>Poaceae</taxon>
        <taxon>PACMAD clade</taxon>
        <taxon>Arundinoideae</taxon>
        <taxon>Arundineae</taxon>
        <taxon>Arundo</taxon>
    </lineage>
</organism>
<reference evidence="1" key="1">
    <citation type="submission" date="2014-09" db="EMBL/GenBank/DDBJ databases">
        <authorList>
            <person name="Magalhaes I.L.F."/>
            <person name="Oliveira U."/>
            <person name="Santos F.R."/>
            <person name="Vidigal T.H.D.A."/>
            <person name="Brescovit A.D."/>
            <person name="Santos A.J."/>
        </authorList>
    </citation>
    <scope>NUCLEOTIDE SEQUENCE</scope>
    <source>
        <tissue evidence="1">Shoot tissue taken approximately 20 cm above the soil surface</tissue>
    </source>
</reference>
<dbReference type="AlphaFoldDB" id="A0A0A9CI51"/>